<keyword evidence="2" id="KW-1185">Reference proteome</keyword>
<dbReference type="Proteomes" id="UP000014660">
    <property type="component" value="Chromosome"/>
</dbReference>
<sequence>MKIYPNIYDLGPSMPLAICPPSSCPAGIRFIAVANMPTHTAKTMGNMGTLEGSTIPNIW</sequence>
<gene>
    <name evidence="1" type="ORF">FACI_IFERC00001G0682</name>
</gene>
<name>S0APH3_FERAC</name>
<reference evidence="1 2" key="1">
    <citation type="journal article" date="2007" name="Proc. Natl. Acad. Sci. U.S.A.">
        <title>Genome dynamics in a natural archaeal population.</title>
        <authorList>
            <person name="Allen E.E."/>
            <person name="Tyson G.W."/>
            <person name="Whitaker R.J."/>
            <person name="Detter J.C."/>
            <person name="Richardson P.M."/>
            <person name="Banfield J.F."/>
        </authorList>
    </citation>
    <scope>NUCLEOTIDE SEQUENCE [LARGE SCALE GENOMIC DNA]</scope>
    <source>
        <strain evidence="2">fer1</strain>
    </source>
</reference>
<accession>S0APH3</accession>
<protein>
    <submittedName>
        <fullName evidence="1">Uncharacterized protein</fullName>
    </submittedName>
</protein>
<dbReference type="EMBL" id="CP004145">
    <property type="protein sequence ID" value="AGO60662.1"/>
    <property type="molecule type" value="Genomic_DNA"/>
</dbReference>
<evidence type="ECO:0000313" key="1">
    <source>
        <dbReference type="EMBL" id="AGO60662.1"/>
    </source>
</evidence>
<dbReference type="HOGENOM" id="CLU_2949113_0_0_2"/>
<proteinExistence type="predicted"/>
<evidence type="ECO:0000313" key="2">
    <source>
        <dbReference type="Proteomes" id="UP000014660"/>
    </source>
</evidence>
<dbReference type="KEGG" id="fac:FACI_IFERC01G0682"/>
<organism evidence="1 2">
    <name type="scientific">Ferroplasma acidarmanus Fer1</name>
    <dbReference type="NCBI Taxonomy" id="333146"/>
    <lineage>
        <taxon>Archaea</taxon>
        <taxon>Methanobacteriati</taxon>
        <taxon>Thermoplasmatota</taxon>
        <taxon>Thermoplasmata</taxon>
        <taxon>Thermoplasmatales</taxon>
        <taxon>Ferroplasmaceae</taxon>
        <taxon>Ferroplasma</taxon>
    </lineage>
</organism>
<dbReference type="AlphaFoldDB" id="S0APH3"/>